<organism evidence="1">
    <name type="scientific">marine metagenome</name>
    <dbReference type="NCBI Taxonomy" id="408172"/>
    <lineage>
        <taxon>unclassified sequences</taxon>
        <taxon>metagenomes</taxon>
        <taxon>ecological metagenomes</taxon>
    </lineage>
</organism>
<protein>
    <submittedName>
        <fullName evidence="1">Uncharacterized protein</fullName>
    </submittedName>
</protein>
<gene>
    <name evidence="1" type="ORF">METZ01_LOCUS310219</name>
</gene>
<sequence>MKDVKDHVSIIQQNPVALSFTFDPLWTDSCFFQKFDDTLCNPSAMDMGSSFTD</sequence>
<accession>A0A382NAM3</accession>
<reference evidence="1" key="1">
    <citation type="submission" date="2018-05" db="EMBL/GenBank/DDBJ databases">
        <authorList>
            <person name="Lanie J.A."/>
            <person name="Ng W.-L."/>
            <person name="Kazmierczak K.M."/>
            <person name="Andrzejewski T.M."/>
            <person name="Davidsen T.M."/>
            <person name="Wayne K.J."/>
            <person name="Tettelin H."/>
            <person name="Glass J.I."/>
            <person name="Rusch D."/>
            <person name="Podicherti R."/>
            <person name="Tsui H.-C.T."/>
            <person name="Winkler M.E."/>
        </authorList>
    </citation>
    <scope>NUCLEOTIDE SEQUENCE</scope>
</reference>
<name>A0A382NAM3_9ZZZZ</name>
<dbReference type="AlphaFoldDB" id="A0A382NAM3"/>
<evidence type="ECO:0000313" key="1">
    <source>
        <dbReference type="EMBL" id="SVC57365.1"/>
    </source>
</evidence>
<proteinExistence type="predicted"/>
<dbReference type="EMBL" id="UINC01098662">
    <property type="protein sequence ID" value="SVC57365.1"/>
    <property type="molecule type" value="Genomic_DNA"/>
</dbReference>